<sequence length="103" mass="11226">MCIPGQKNTCAGVTKDIEEGVGKVERPREADAVRFHWAIYRAQAGWSWKASPWMISGQQNTHAGVTKDIEGGSAVTRVGKVERSRETDADGLYARLPGQGNIL</sequence>
<reference evidence="2" key="2">
    <citation type="submission" date="2015-01" db="EMBL/GenBank/DDBJ databases">
        <title>Evolutionary Origins and Diversification of the Mycorrhizal Mutualists.</title>
        <authorList>
            <consortium name="DOE Joint Genome Institute"/>
            <consortium name="Mycorrhizal Genomics Consortium"/>
            <person name="Kohler A."/>
            <person name="Kuo A."/>
            <person name="Nagy L.G."/>
            <person name="Floudas D."/>
            <person name="Copeland A."/>
            <person name="Barry K.W."/>
            <person name="Cichocki N."/>
            <person name="Veneault-Fourrey C."/>
            <person name="LaButti K."/>
            <person name="Lindquist E.A."/>
            <person name="Lipzen A."/>
            <person name="Lundell T."/>
            <person name="Morin E."/>
            <person name="Murat C."/>
            <person name="Riley R."/>
            <person name="Ohm R."/>
            <person name="Sun H."/>
            <person name="Tunlid A."/>
            <person name="Henrissat B."/>
            <person name="Grigoriev I.V."/>
            <person name="Hibbett D.S."/>
            <person name="Martin F."/>
        </authorList>
    </citation>
    <scope>NUCLEOTIDE SEQUENCE [LARGE SCALE GENOMIC DNA]</scope>
    <source>
        <strain evidence="2">Marx 270</strain>
    </source>
</reference>
<dbReference type="AlphaFoldDB" id="A0A0C3PPS4"/>
<reference evidence="1 2" key="1">
    <citation type="submission" date="2014-04" db="EMBL/GenBank/DDBJ databases">
        <authorList>
            <consortium name="DOE Joint Genome Institute"/>
            <person name="Kuo A."/>
            <person name="Kohler A."/>
            <person name="Costa M.D."/>
            <person name="Nagy L.G."/>
            <person name="Floudas D."/>
            <person name="Copeland A."/>
            <person name="Barry K.W."/>
            <person name="Cichocki N."/>
            <person name="Veneault-Fourrey C."/>
            <person name="LaButti K."/>
            <person name="Lindquist E.A."/>
            <person name="Lipzen A."/>
            <person name="Lundell T."/>
            <person name="Morin E."/>
            <person name="Murat C."/>
            <person name="Sun H."/>
            <person name="Tunlid A."/>
            <person name="Henrissat B."/>
            <person name="Grigoriev I.V."/>
            <person name="Hibbett D.S."/>
            <person name="Martin F."/>
            <person name="Nordberg H.P."/>
            <person name="Cantor M.N."/>
            <person name="Hua S.X."/>
        </authorList>
    </citation>
    <scope>NUCLEOTIDE SEQUENCE [LARGE SCALE GENOMIC DNA]</scope>
    <source>
        <strain evidence="1 2">Marx 270</strain>
    </source>
</reference>
<accession>A0A0C3PPS4</accession>
<dbReference type="EMBL" id="KN831952">
    <property type="protein sequence ID" value="KIO10479.1"/>
    <property type="molecule type" value="Genomic_DNA"/>
</dbReference>
<keyword evidence="2" id="KW-1185">Reference proteome</keyword>
<protein>
    <submittedName>
        <fullName evidence="1">Uncharacterized protein</fullName>
    </submittedName>
</protein>
<dbReference type="HOGENOM" id="CLU_2264844_0_0_1"/>
<name>A0A0C3PPS4_PISTI</name>
<organism evidence="1 2">
    <name type="scientific">Pisolithus tinctorius Marx 270</name>
    <dbReference type="NCBI Taxonomy" id="870435"/>
    <lineage>
        <taxon>Eukaryota</taxon>
        <taxon>Fungi</taxon>
        <taxon>Dikarya</taxon>
        <taxon>Basidiomycota</taxon>
        <taxon>Agaricomycotina</taxon>
        <taxon>Agaricomycetes</taxon>
        <taxon>Agaricomycetidae</taxon>
        <taxon>Boletales</taxon>
        <taxon>Sclerodermatineae</taxon>
        <taxon>Pisolithaceae</taxon>
        <taxon>Pisolithus</taxon>
    </lineage>
</organism>
<evidence type="ECO:0000313" key="2">
    <source>
        <dbReference type="Proteomes" id="UP000054217"/>
    </source>
</evidence>
<gene>
    <name evidence="1" type="ORF">M404DRAFT_995670</name>
</gene>
<evidence type="ECO:0000313" key="1">
    <source>
        <dbReference type="EMBL" id="KIO10479.1"/>
    </source>
</evidence>
<dbReference type="Proteomes" id="UP000054217">
    <property type="component" value="Unassembled WGS sequence"/>
</dbReference>
<proteinExistence type="predicted"/>
<dbReference type="InParanoid" id="A0A0C3PPS4"/>